<dbReference type="AlphaFoldDB" id="A0A2T1K649"/>
<evidence type="ECO:0000313" key="4">
    <source>
        <dbReference type="EMBL" id="PSF04992.1"/>
    </source>
</evidence>
<keyword evidence="5" id="KW-1185">Reference proteome</keyword>
<dbReference type="SMART" id="SM00987">
    <property type="entry name" value="UreE_C"/>
    <property type="match status" value="1"/>
</dbReference>
<dbReference type="Pfam" id="PF00920">
    <property type="entry name" value="ILVD_EDD_N"/>
    <property type="match status" value="1"/>
</dbReference>
<dbReference type="PANTHER" id="PTHR43661">
    <property type="entry name" value="D-XYLONATE DEHYDRATASE"/>
    <property type="match status" value="1"/>
</dbReference>
<evidence type="ECO:0000259" key="3">
    <source>
        <dbReference type="SMART" id="SM00986"/>
    </source>
</evidence>
<dbReference type="Pfam" id="PF24877">
    <property type="entry name" value="ILV_EDD_C"/>
    <property type="match status" value="1"/>
</dbReference>
<keyword evidence="2" id="KW-0456">Lyase</keyword>
<dbReference type="Pfam" id="PF03167">
    <property type="entry name" value="UDG"/>
    <property type="match status" value="1"/>
</dbReference>
<evidence type="ECO:0000256" key="1">
    <source>
        <dbReference type="ARBA" id="ARBA00006486"/>
    </source>
</evidence>
<comment type="similarity">
    <text evidence="1">Belongs to the IlvD/Edd family.</text>
</comment>
<name>A0A2T1K649_9GAMM</name>
<dbReference type="SUPFAM" id="SSF52016">
    <property type="entry name" value="LeuD/IlvD-like"/>
    <property type="match status" value="1"/>
</dbReference>
<feature type="domain" description="Uracil-DNA glycosylase-like" evidence="3">
    <location>
        <begin position="287"/>
        <end position="444"/>
    </location>
</feature>
<reference evidence="4 5" key="1">
    <citation type="submission" date="2018-03" db="EMBL/GenBank/DDBJ databases">
        <title>Marinobacter brunus sp. nov., a marine bacterium of Gamma-proteobacteria isolated from the surface seawater of the South China Sea.</title>
        <authorList>
            <person name="Cheng H."/>
            <person name="Wu Y.-H."/>
            <person name="Xamxidin M."/>
            <person name="Xu X.-W."/>
        </authorList>
    </citation>
    <scope>NUCLEOTIDE SEQUENCE [LARGE SCALE GENOMIC DNA]</scope>
    <source>
        <strain evidence="4 5">NH169-3</strain>
    </source>
</reference>
<dbReference type="Proteomes" id="UP000239866">
    <property type="component" value="Unassembled WGS sequence"/>
</dbReference>
<dbReference type="EMBL" id="PXNP01000109">
    <property type="protein sequence ID" value="PSF04992.1"/>
    <property type="molecule type" value="Genomic_DNA"/>
</dbReference>
<dbReference type="CDD" id="cd10033">
    <property type="entry name" value="UDG_like"/>
    <property type="match status" value="1"/>
</dbReference>
<protein>
    <recommendedName>
        <fullName evidence="3">Uracil-DNA glycosylase-like domain-containing protein</fullName>
    </recommendedName>
</protein>
<dbReference type="GO" id="GO:0004456">
    <property type="term" value="F:phosphogluconate dehydratase activity"/>
    <property type="evidence" value="ECO:0007669"/>
    <property type="project" value="TreeGrafter"/>
</dbReference>
<organism evidence="4 5">
    <name type="scientific">Marinobacter fuscus</name>
    <dbReference type="NCBI Taxonomy" id="2109942"/>
    <lineage>
        <taxon>Bacteria</taxon>
        <taxon>Pseudomonadati</taxon>
        <taxon>Pseudomonadota</taxon>
        <taxon>Gammaproteobacteria</taxon>
        <taxon>Pseudomonadales</taxon>
        <taxon>Marinobacteraceae</taxon>
        <taxon>Marinobacter</taxon>
    </lineage>
</organism>
<proteinExistence type="inferred from homology"/>
<comment type="caution">
    <text evidence="4">The sequence shown here is derived from an EMBL/GenBank/DDBJ whole genome shotgun (WGS) entry which is preliminary data.</text>
</comment>
<dbReference type="SMART" id="SM00986">
    <property type="entry name" value="UDG"/>
    <property type="match status" value="1"/>
</dbReference>
<gene>
    <name evidence="4" type="ORF">C7H09_18445</name>
</gene>
<dbReference type="InterPro" id="IPR005122">
    <property type="entry name" value="Uracil-DNA_glycosylase-like"/>
</dbReference>
<dbReference type="RefSeq" id="WP_106765512.1">
    <property type="nucleotide sequence ID" value="NZ_PXNP01000109.1"/>
</dbReference>
<dbReference type="InterPro" id="IPR056740">
    <property type="entry name" value="ILV_EDD_C"/>
</dbReference>
<dbReference type="SUPFAM" id="SSF52141">
    <property type="entry name" value="Uracil-DNA glycosylase-like"/>
    <property type="match status" value="1"/>
</dbReference>
<dbReference type="OrthoDB" id="9807077at2"/>
<evidence type="ECO:0000313" key="5">
    <source>
        <dbReference type="Proteomes" id="UP000239866"/>
    </source>
</evidence>
<dbReference type="InterPro" id="IPR000581">
    <property type="entry name" value="ILV_EDD_N"/>
</dbReference>
<evidence type="ECO:0000256" key="2">
    <source>
        <dbReference type="ARBA" id="ARBA00023239"/>
    </source>
</evidence>
<dbReference type="SUPFAM" id="SSF143975">
    <property type="entry name" value="IlvD/EDD N-terminal domain-like"/>
    <property type="match status" value="1"/>
</dbReference>
<dbReference type="InterPro" id="IPR037237">
    <property type="entry name" value="IlvD/EDD_N"/>
</dbReference>
<dbReference type="GO" id="GO:0005829">
    <property type="term" value="C:cytosol"/>
    <property type="evidence" value="ECO:0007669"/>
    <property type="project" value="TreeGrafter"/>
</dbReference>
<dbReference type="InterPro" id="IPR036895">
    <property type="entry name" value="Uracil-DNA_glycosylase-like_sf"/>
</dbReference>
<accession>A0A2T1K649</accession>
<dbReference type="PANTHER" id="PTHR43661:SF1">
    <property type="entry name" value="PHOSPHOGLUCONATE DEHYDRATASE"/>
    <property type="match status" value="1"/>
</dbReference>
<dbReference type="Gene3D" id="3.40.470.10">
    <property type="entry name" value="Uracil-DNA glycosylase-like domain"/>
    <property type="match status" value="1"/>
</dbReference>
<sequence length="453" mass="50001">MHPEINRVTQRIIARSQGRRRDDLARMRQLGAQSPHRASLSCGNLAHGFAACNPADKDTLKFMNEATEQVIRLSKPNGGELGLADMVSEKSIVNALVTLLSTGGSTNHTIHWIAVARAAGIVIDWQDFADLSAVVPSLTRIYPNGQEDVNVFHNAGGTPFLIRELLSAGYLHNDVETVVGHGLERYARMPELQGERLVWQPARTVSAAPDVLAEVAQPFASDGGLKVLSGNLGRGVIKVSAVAPEHHRVDAPAVVFNDQDELKAAFEAGDLNQDCVVVVRFQGPRPVVQLSESSRVLVVGQAPGRRVHESGLPFNDPSGDRLRHWMGISREVFYDDRCLAILPMGFCFPGNGKSGDLPPRPECTTAWRQALLDRLHNVEITLVIGQYAQAWHLPGKKKPVTEQVRNWQQYWSMGVLPMPHPSPRNLRWLRNNAWFETEVVPKLQARVAELVAF</sequence>